<organism evidence="6 7">
    <name type="scientific">Pendulispora brunnea</name>
    <dbReference type="NCBI Taxonomy" id="2905690"/>
    <lineage>
        <taxon>Bacteria</taxon>
        <taxon>Pseudomonadati</taxon>
        <taxon>Myxococcota</taxon>
        <taxon>Myxococcia</taxon>
        <taxon>Myxococcales</taxon>
        <taxon>Sorangiineae</taxon>
        <taxon>Pendulisporaceae</taxon>
        <taxon>Pendulispora</taxon>
    </lineage>
</organism>
<keyword evidence="1" id="KW-0805">Transcription regulation</keyword>
<dbReference type="InterPro" id="IPR001647">
    <property type="entry name" value="HTH_TetR"/>
</dbReference>
<evidence type="ECO:0000313" key="7">
    <source>
        <dbReference type="Proteomes" id="UP001379533"/>
    </source>
</evidence>
<evidence type="ECO:0000256" key="2">
    <source>
        <dbReference type="ARBA" id="ARBA00023125"/>
    </source>
</evidence>
<gene>
    <name evidence="6" type="ORF">LZC95_49430</name>
</gene>
<dbReference type="RefSeq" id="WP_394845064.1">
    <property type="nucleotide sequence ID" value="NZ_CP089982.1"/>
</dbReference>
<feature type="DNA-binding region" description="H-T-H motif" evidence="4">
    <location>
        <begin position="37"/>
        <end position="56"/>
    </location>
</feature>
<name>A0ABZ2K6Z6_9BACT</name>
<evidence type="ECO:0000256" key="3">
    <source>
        <dbReference type="ARBA" id="ARBA00023163"/>
    </source>
</evidence>
<dbReference type="SUPFAM" id="SSF46689">
    <property type="entry name" value="Homeodomain-like"/>
    <property type="match status" value="1"/>
</dbReference>
<keyword evidence="3" id="KW-0804">Transcription</keyword>
<dbReference type="InterPro" id="IPR050109">
    <property type="entry name" value="HTH-type_TetR-like_transc_reg"/>
</dbReference>
<evidence type="ECO:0000256" key="4">
    <source>
        <dbReference type="PROSITE-ProRule" id="PRU00335"/>
    </source>
</evidence>
<feature type="domain" description="HTH tetR-type" evidence="5">
    <location>
        <begin position="14"/>
        <end position="74"/>
    </location>
</feature>
<sequence>MATRKSKTQWGDREARFLDICRAGAEVLAKEGLANLNMRTVAEGAQVSLGTLYTYFTSKEELFAVLYAERLERLVAELALSCAAAKTPQEVLVIVAEQYFDVYAVFGRELNLVSLMAGEKLEQEIAPAVAGRLVSAARQVIATAWMAVARLDPALAGMREEQRLLAVRLVWATMVGLADQVSGIRHRLHAGTRRELTEFAARVLTAGIEAVRGG</sequence>
<dbReference type="EMBL" id="CP089982">
    <property type="protein sequence ID" value="WXA94458.1"/>
    <property type="molecule type" value="Genomic_DNA"/>
</dbReference>
<keyword evidence="2 4" id="KW-0238">DNA-binding</keyword>
<evidence type="ECO:0000313" key="6">
    <source>
        <dbReference type="EMBL" id="WXA94458.1"/>
    </source>
</evidence>
<keyword evidence="7" id="KW-1185">Reference proteome</keyword>
<dbReference type="Pfam" id="PF00440">
    <property type="entry name" value="TetR_N"/>
    <property type="match status" value="1"/>
</dbReference>
<dbReference type="PANTHER" id="PTHR30055:SF234">
    <property type="entry name" value="HTH-TYPE TRANSCRIPTIONAL REGULATOR BETI"/>
    <property type="match status" value="1"/>
</dbReference>
<reference evidence="6 7" key="1">
    <citation type="submission" date="2021-12" db="EMBL/GenBank/DDBJ databases">
        <title>Discovery of the Pendulisporaceae a myxobacterial family with distinct sporulation behavior and unique specialized metabolism.</title>
        <authorList>
            <person name="Garcia R."/>
            <person name="Popoff A."/>
            <person name="Bader C.D."/>
            <person name="Loehr J."/>
            <person name="Walesch S."/>
            <person name="Walt C."/>
            <person name="Boldt J."/>
            <person name="Bunk B."/>
            <person name="Haeckl F.J.F.P.J."/>
            <person name="Gunesch A.P."/>
            <person name="Birkelbach J."/>
            <person name="Nuebel U."/>
            <person name="Pietschmann T."/>
            <person name="Bach T."/>
            <person name="Mueller R."/>
        </authorList>
    </citation>
    <scope>NUCLEOTIDE SEQUENCE [LARGE SCALE GENOMIC DNA]</scope>
    <source>
        <strain evidence="6 7">MSr12523</strain>
    </source>
</reference>
<accession>A0ABZ2K6Z6</accession>
<proteinExistence type="predicted"/>
<evidence type="ECO:0000259" key="5">
    <source>
        <dbReference type="PROSITE" id="PS50977"/>
    </source>
</evidence>
<protein>
    <submittedName>
        <fullName evidence="6">TetR family transcriptional regulator</fullName>
    </submittedName>
</protein>
<dbReference type="InterPro" id="IPR009057">
    <property type="entry name" value="Homeodomain-like_sf"/>
</dbReference>
<dbReference type="Gene3D" id="1.10.357.10">
    <property type="entry name" value="Tetracycline Repressor, domain 2"/>
    <property type="match status" value="1"/>
</dbReference>
<dbReference type="PANTHER" id="PTHR30055">
    <property type="entry name" value="HTH-TYPE TRANSCRIPTIONAL REGULATOR RUTR"/>
    <property type="match status" value="1"/>
</dbReference>
<dbReference type="Proteomes" id="UP001379533">
    <property type="component" value="Chromosome"/>
</dbReference>
<dbReference type="PROSITE" id="PS50977">
    <property type="entry name" value="HTH_TETR_2"/>
    <property type="match status" value="1"/>
</dbReference>
<evidence type="ECO:0000256" key="1">
    <source>
        <dbReference type="ARBA" id="ARBA00023015"/>
    </source>
</evidence>
<dbReference type="PRINTS" id="PR00455">
    <property type="entry name" value="HTHTETR"/>
</dbReference>